<dbReference type="Proteomes" id="UP000076063">
    <property type="component" value="Unassembled WGS sequence"/>
</dbReference>
<evidence type="ECO:0000313" key="2">
    <source>
        <dbReference type="Proteomes" id="UP000076063"/>
    </source>
</evidence>
<dbReference type="EMBL" id="FJZI01000008">
    <property type="protein sequence ID" value="CZX89073.1"/>
    <property type="molecule type" value="Genomic_DNA"/>
</dbReference>
<dbReference type="Gene3D" id="2.60.40.2700">
    <property type="match status" value="3"/>
</dbReference>
<organism evidence="1 2">
    <name type="scientific">Enterobacter bugandensis</name>
    <dbReference type="NCBI Taxonomy" id="881260"/>
    <lineage>
        <taxon>Bacteria</taxon>
        <taxon>Pseudomonadati</taxon>
        <taxon>Pseudomonadota</taxon>
        <taxon>Gammaproteobacteria</taxon>
        <taxon>Enterobacterales</taxon>
        <taxon>Enterobacteriaceae</taxon>
        <taxon>Enterobacter</taxon>
    </lineage>
</organism>
<sequence>MPIEGATGREYTLQAGDAGYSIKVTVIPEGSSQPQLQGDTQHSPAVDAYGAPSITNLHISGTPKVGQTLSAEYTFTANGSGTDASSFQWQWQDGATWKNAAGGTARTFTLPDSYAGYSVRVVVTPKGSSQPSLTGAVQDSPTMAAYDAPSVTGLRISGTPKVGQTLRAEYTFTANGAGTDISSFQWQWQDGATWKNAAGGTASTFTLPDSYAGYNVRVMVTPKGSSQPSLTGAVQNSPAVAVYGMPSVTGLRISGTPEVGQTLRAEYTFTANGAGTDVSSFQWQWKDGQTWRNVAGGTAKTFTLPDSYAGYDVRVAVTPKGSGQPLSGTQAFSGAVTIRSKPAPFVTNLGYSGSTGACNRITATYTYNANGGASEGNTIFQWKWGSTVVSNIKSVTLGYWGEVTLYVTPVNKDGIRGKTESKTFKNTGLSSCDW</sequence>
<reference evidence="1 2" key="1">
    <citation type="submission" date="2016-03" db="EMBL/GenBank/DDBJ databases">
        <authorList>
            <consortium name="Pathogen Informatics"/>
        </authorList>
    </citation>
    <scope>NUCLEOTIDE SEQUENCE [LARGE SCALE GENOMIC DNA]</scope>
    <source>
        <strain evidence="2">e1527</strain>
    </source>
</reference>
<evidence type="ECO:0000313" key="1">
    <source>
        <dbReference type="EMBL" id="CZX89073.1"/>
    </source>
</evidence>
<protein>
    <submittedName>
        <fullName evidence="1">Uncharacterized protein</fullName>
    </submittedName>
</protein>
<comment type="caution">
    <text evidence="1">The sequence shown here is derived from an EMBL/GenBank/DDBJ whole genome shotgun (WGS) entry which is preliminary data.</text>
</comment>
<accession>A0A822WT71</accession>
<gene>
    <name evidence="1" type="ORF">SAMEA2273372_03531</name>
</gene>
<dbReference type="AlphaFoldDB" id="A0A822WT71"/>
<name>A0A822WT71_9ENTR</name>
<proteinExistence type="predicted"/>